<proteinExistence type="predicted"/>
<name>A0A4Q2JM74_9MICO</name>
<protein>
    <submittedName>
        <fullName evidence="2">Uncharacterized protein</fullName>
    </submittedName>
</protein>
<dbReference type="EMBL" id="SDPO01000002">
    <property type="protein sequence ID" value="RXZ49062.1"/>
    <property type="molecule type" value="Genomic_DNA"/>
</dbReference>
<comment type="caution">
    <text evidence="2">The sequence shown here is derived from an EMBL/GenBank/DDBJ whole genome shotgun (WGS) entry which is preliminary data.</text>
</comment>
<organism evidence="2 3">
    <name type="scientific">Agromyces fucosus</name>
    <dbReference type="NCBI Taxonomy" id="41985"/>
    <lineage>
        <taxon>Bacteria</taxon>
        <taxon>Bacillati</taxon>
        <taxon>Actinomycetota</taxon>
        <taxon>Actinomycetes</taxon>
        <taxon>Micrococcales</taxon>
        <taxon>Microbacteriaceae</taxon>
        <taxon>Agromyces</taxon>
    </lineage>
</organism>
<keyword evidence="1" id="KW-0812">Transmembrane</keyword>
<dbReference type="AlphaFoldDB" id="A0A4Q2JM74"/>
<keyword evidence="3" id="KW-1185">Reference proteome</keyword>
<gene>
    <name evidence="2" type="ORF">ESP57_08900</name>
</gene>
<evidence type="ECO:0000313" key="3">
    <source>
        <dbReference type="Proteomes" id="UP000292935"/>
    </source>
</evidence>
<evidence type="ECO:0000313" key="2">
    <source>
        <dbReference type="EMBL" id="RXZ49062.1"/>
    </source>
</evidence>
<keyword evidence="1" id="KW-1133">Transmembrane helix</keyword>
<dbReference type="Proteomes" id="UP000292935">
    <property type="component" value="Unassembled WGS sequence"/>
</dbReference>
<feature type="transmembrane region" description="Helical" evidence="1">
    <location>
        <begin position="37"/>
        <end position="60"/>
    </location>
</feature>
<accession>A0A4Q2JM74</accession>
<reference evidence="2 3" key="1">
    <citation type="submission" date="2019-01" db="EMBL/GenBank/DDBJ databases">
        <authorList>
            <person name="Li J."/>
        </authorList>
    </citation>
    <scope>NUCLEOTIDE SEQUENCE [LARGE SCALE GENOMIC DNA]</scope>
    <source>
        <strain evidence="2 3">CCUG 35506</strain>
    </source>
</reference>
<evidence type="ECO:0000256" key="1">
    <source>
        <dbReference type="SAM" id="Phobius"/>
    </source>
</evidence>
<sequence>MRIGAEASARVLHRLCRSSPSNRPASRARGSRHPESGVLVLDVVYLLGIIAVFVLVGLIARGVEKL</sequence>
<keyword evidence="1" id="KW-0472">Membrane</keyword>
<dbReference type="RefSeq" id="WP_129231276.1">
    <property type="nucleotide sequence ID" value="NZ_SDPO01000002.1"/>
</dbReference>